<name>A0ACB9C4P8_ARCLA</name>
<protein>
    <submittedName>
        <fullName evidence="1">Uncharacterized protein</fullName>
    </submittedName>
</protein>
<proteinExistence type="predicted"/>
<sequence>MDALFHKDKPDTDCDDDKAKDSGKDHPKASNSEILASAKVMADYVGGKENDMGKIAGAAADILDAAATYGNLDEKQGLGMYMDQAEDYLHQYQTTHTKTTKTDDCGNKTTVETTTTTKTAPADDDDK</sequence>
<reference evidence="1 2" key="2">
    <citation type="journal article" date="2022" name="Mol. Ecol. Resour.">
        <title>The genomes of chicory, endive, great burdock and yacon provide insights into Asteraceae paleo-polyploidization history and plant inulin production.</title>
        <authorList>
            <person name="Fan W."/>
            <person name="Wang S."/>
            <person name="Wang H."/>
            <person name="Wang A."/>
            <person name="Jiang F."/>
            <person name="Liu H."/>
            <person name="Zhao H."/>
            <person name="Xu D."/>
            <person name="Zhang Y."/>
        </authorList>
    </citation>
    <scope>NUCLEOTIDE SEQUENCE [LARGE SCALE GENOMIC DNA]</scope>
    <source>
        <strain evidence="2">cv. Niubang</strain>
    </source>
</reference>
<accession>A0ACB9C4P8</accession>
<gene>
    <name evidence="1" type="ORF">L6452_17889</name>
</gene>
<keyword evidence="2" id="KW-1185">Reference proteome</keyword>
<organism evidence="1 2">
    <name type="scientific">Arctium lappa</name>
    <name type="common">Greater burdock</name>
    <name type="synonym">Lappa major</name>
    <dbReference type="NCBI Taxonomy" id="4217"/>
    <lineage>
        <taxon>Eukaryota</taxon>
        <taxon>Viridiplantae</taxon>
        <taxon>Streptophyta</taxon>
        <taxon>Embryophyta</taxon>
        <taxon>Tracheophyta</taxon>
        <taxon>Spermatophyta</taxon>
        <taxon>Magnoliopsida</taxon>
        <taxon>eudicotyledons</taxon>
        <taxon>Gunneridae</taxon>
        <taxon>Pentapetalae</taxon>
        <taxon>asterids</taxon>
        <taxon>campanulids</taxon>
        <taxon>Asterales</taxon>
        <taxon>Asteraceae</taxon>
        <taxon>Carduoideae</taxon>
        <taxon>Cardueae</taxon>
        <taxon>Arctiinae</taxon>
        <taxon>Arctium</taxon>
    </lineage>
</organism>
<evidence type="ECO:0000313" key="1">
    <source>
        <dbReference type="EMBL" id="KAI3729236.1"/>
    </source>
</evidence>
<evidence type="ECO:0000313" key="2">
    <source>
        <dbReference type="Proteomes" id="UP001055879"/>
    </source>
</evidence>
<comment type="caution">
    <text evidence="1">The sequence shown here is derived from an EMBL/GenBank/DDBJ whole genome shotgun (WGS) entry which is preliminary data.</text>
</comment>
<reference evidence="2" key="1">
    <citation type="journal article" date="2022" name="Mol. Ecol. Resour.">
        <title>The genomes of chicory, endive, great burdock and yacon provide insights into Asteraceae palaeo-polyploidization history and plant inulin production.</title>
        <authorList>
            <person name="Fan W."/>
            <person name="Wang S."/>
            <person name="Wang H."/>
            <person name="Wang A."/>
            <person name="Jiang F."/>
            <person name="Liu H."/>
            <person name="Zhao H."/>
            <person name="Xu D."/>
            <person name="Zhang Y."/>
        </authorList>
    </citation>
    <scope>NUCLEOTIDE SEQUENCE [LARGE SCALE GENOMIC DNA]</scope>
    <source>
        <strain evidence="2">cv. Niubang</strain>
    </source>
</reference>
<dbReference type="Proteomes" id="UP001055879">
    <property type="component" value="Linkage Group LG05"/>
</dbReference>
<dbReference type="EMBL" id="CM042051">
    <property type="protein sequence ID" value="KAI3729236.1"/>
    <property type="molecule type" value="Genomic_DNA"/>
</dbReference>